<gene>
    <name evidence="2" type="ORF">NMOB1V02_LOCUS13116</name>
</gene>
<feature type="compositionally biased region" description="Basic and acidic residues" evidence="1">
    <location>
        <begin position="20"/>
        <end position="34"/>
    </location>
</feature>
<evidence type="ECO:0000256" key="1">
    <source>
        <dbReference type="SAM" id="MobiDB-lite"/>
    </source>
</evidence>
<dbReference type="AlphaFoldDB" id="A0A7R9GM31"/>
<organism evidence="2">
    <name type="scientific">Notodromas monacha</name>
    <dbReference type="NCBI Taxonomy" id="399045"/>
    <lineage>
        <taxon>Eukaryota</taxon>
        <taxon>Metazoa</taxon>
        <taxon>Ecdysozoa</taxon>
        <taxon>Arthropoda</taxon>
        <taxon>Crustacea</taxon>
        <taxon>Oligostraca</taxon>
        <taxon>Ostracoda</taxon>
        <taxon>Podocopa</taxon>
        <taxon>Podocopida</taxon>
        <taxon>Cypridocopina</taxon>
        <taxon>Cypridoidea</taxon>
        <taxon>Cyprididae</taxon>
        <taxon>Notodromas</taxon>
    </lineage>
</organism>
<keyword evidence="3" id="KW-1185">Reference proteome</keyword>
<feature type="region of interest" description="Disordered" evidence="1">
    <location>
        <begin position="1"/>
        <end position="100"/>
    </location>
</feature>
<proteinExistence type="predicted"/>
<dbReference type="EMBL" id="CAJPEX010015868">
    <property type="protein sequence ID" value="CAG0925666.1"/>
    <property type="molecule type" value="Genomic_DNA"/>
</dbReference>
<feature type="compositionally biased region" description="Polar residues" evidence="1">
    <location>
        <begin position="37"/>
        <end position="56"/>
    </location>
</feature>
<evidence type="ECO:0000313" key="2">
    <source>
        <dbReference type="EMBL" id="CAD7285514.1"/>
    </source>
</evidence>
<name>A0A7R9GM31_9CRUS</name>
<reference evidence="2" key="1">
    <citation type="submission" date="2020-11" db="EMBL/GenBank/DDBJ databases">
        <authorList>
            <person name="Tran Van P."/>
        </authorList>
    </citation>
    <scope>NUCLEOTIDE SEQUENCE</scope>
</reference>
<dbReference type="EMBL" id="OA897905">
    <property type="protein sequence ID" value="CAD7285514.1"/>
    <property type="molecule type" value="Genomic_DNA"/>
</dbReference>
<evidence type="ECO:0000313" key="3">
    <source>
        <dbReference type="Proteomes" id="UP000678499"/>
    </source>
</evidence>
<accession>A0A7R9GM31</accession>
<feature type="non-terminal residue" evidence="2">
    <location>
        <position position="100"/>
    </location>
</feature>
<sequence length="100" mass="11137">MDDAPEWHWLRVPQGDDCYGDPRKTRGRDHHLGDSGESASIGTSERLSPPSTTSRLSDSEVSELDYDDQHQHGSRRHRLESGGGHLHLSSSSRSASKKKM</sequence>
<dbReference type="Proteomes" id="UP000678499">
    <property type="component" value="Unassembled WGS sequence"/>
</dbReference>
<protein>
    <submittedName>
        <fullName evidence="2">Uncharacterized protein</fullName>
    </submittedName>
</protein>